<dbReference type="Proteomes" id="UP000509597">
    <property type="component" value="Chromosome"/>
</dbReference>
<accession>A0A7H9BFY8</accession>
<dbReference type="Pfam" id="PF04336">
    <property type="entry name" value="ACP_PD"/>
    <property type="match status" value="1"/>
</dbReference>
<keyword evidence="1" id="KW-0444">Lipid biosynthesis</keyword>
<protein>
    <submittedName>
        <fullName evidence="4">DUF479 domain-containing protein</fullName>
    </submittedName>
</protein>
<evidence type="ECO:0000256" key="2">
    <source>
        <dbReference type="ARBA" id="ARBA00022801"/>
    </source>
</evidence>
<dbReference type="PANTHER" id="PTHR38764">
    <property type="entry name" value="ACYL CARRIER PROTEIN PHOSPHODIESTERASE"/>
    <property type="match status" value="1"/>
</dbReference>
<evidence type="ECO:0000313" key="4">
    <source>
        <dbReference type="EMBL" id="QLG87156.1"/>
    </source>
</evidence>
<dbReference type="PIRSF" id="PIRSF011489">
    <property type="entry name" value="DUF479"/>
    <property type="match status" value="1"/>
</dbReference>
<sequence>MNYLAHLHLAPDNEQARIGNLLGDFLKPALAGHLPMPMQTGMALHRFIDHFTDHHQIVIRAKRRIASERQRYAGILIDIFFDHYLARHWRQFHHQTLSDFSQQCYAELQKYDAILPKRLQEIAPSMIKYDWLGGYQDMERIEMVLAGFARHRIRRASAFAAGIDDLRLHYAQLESDFLTFYPDLIAAVRLQIHSAGD</sequence>
<dbReference type="KEGG" id="chiz:HQ393_02220"/>
<name>A0A7H9BFY8_9NEIS</name>
<reference evidence="4 5" key="1">
    <citation type="submission" date="2020-07" db="EMBL/GenBank/DDBJ databases">
        <title>Complete genome sequence of Chitinibacter sp. 2T18.</title>
        <authorList>
            <person name="Bae J.-W."/>
            <person name="Choi J.-W."/>
        </authorList>
    </citation>
    <scope>NUCLEOTIDE SEQUENCE [LARGE SCALE GENOMIC DNA]</scope>
    <source>
        <strain evidence="4 5">2T18</strain>
    </source>
</reference>
<keyword evidence="5" id="KW-1185">Reference proteome</keyword>
<dbReference type="GO" id="GO:0008770">
    <property type="term" value="F:[acyl-carrier-protein] phosphodiesterase activity"/>
    <property type="evidence" value="ECO:0007669"/>
    <property type="project" value="InterPro"/>
</dbReference>
<proteinExistence type="predicted"/>
<dbReference type="PANTHER" id="PTHR38764:SF1">
    <property type="entry name" value="ACYL CARRIER PROTEIN PHOSPHODIESTERASE"/>
    <property type="match status" value="1"/>
</dbReference>
<gene>
    <name evidence="4" type="ORF">HQ393_02220</name>
</gene>
<organism evidence="4 5">
    <name type="scientific">Chitinibacter bivalviorum</name>
    <dbReference type="NCBI Taxonomy" id="2739434"/>
    <lineage>
        <taxon>Bacteria</taxon>
        <taxon>Pseudomonadati</taxon>
        <taxon>Pseudomonadota</taxon>
        <taxon>Betaproteobacteria</taxon>
        <taxon>Neisseriales</taxon>
        <taxon>Chitinibacteraceae</taxon>
        <taxon>Chitinibacter</taxon>
    </lineage>
</organism>
<evidence type="ECO:0000256" key="1">
    <source>
        <dbReference type="ARBA" id="ARBA00022516"/>
    </source>
</evidence>
<evidence type="ECO:0000313" key="5">
    <source>
        <dbReference type="Proteomes" id="UP000509597"/>
    </source>
</evidence>
<dbReference type="InterPro" id="IPR007431">
    <property type="entry name" value="ACP_PD"/>
</dbReference>
<keyword evidence="3" id="KW-0443">Lipid metabolism</keyword>
<dbReference type="EMBL" id="CP058627">
    <property type="protein sequence ID" value="QLG87156.1"/>
    <property type="molecule type" value="Genomic_DNA"/>
</dbReference>
<dbReference type="RefSeq" id="WP_179357242.1">
    <property type="nucleotide sequence ID" value="NZ_CP058627.1"/>
</dbReference>
<dbReference type="GO" id="GO:0006633">
    <property type="term" value="P:fatty acid biosynthetic process"/>
    <property type="evidence" value="ECO:0007669"/>
    <property type="project" value="InterPro"/>
</dbReference>
<dbReference type="AlphaFoldDB" id="A0A7H9BFY8"/>
<keyword evidence="2" id="KW-0378">Hydrolase</keyword>
<evidence type="ECO:0000256" key="3">
    <source>
        <dbReference type="ARBA" id="ARBA00023098"/>
    </source>
</evidence>